<feature type="compositionally biased region" description="Basic and acidic residues" evidence="1">
    <location>
        <begin position="47"/>
        <end position="57"/>
    </location>
</feature>
<dbReference type="AlphaFoldDB" id="A0A0D2GR83"/>
<dbReference type="STRING" id="1442369.A0A0D2GR83"/>
<feature type="region of interest" description="Disordered" evidence="1">
    <location>
        <begin position="1"/>
        <end position="183"/>
    </location>
</feature>
<sequence length="456" mass="50263">MTGRRHSARIAAQSQNSSPPQPKPSPAGKKRKKDTAGSSPRAKRGKKDAEPKQETRGKTTQNGQDPTHDPTNKAEQAQEKSEEFQAPQVNGNATESKQQQEEKKPTAQDEAKMTNTVNEPAAREAGGDEPRSAPEEPPMDKVEDGEQPQANGTHTEVTQPKADAKVPGTNGDAVVPDAREADPPSSILEKGVIYFFFRARVNVDDPQDVRDVARTYMVMRPIPLDAKLGDGPIGDQGNCRLLALPKKVLPLSSKDRFTAFVEKAKVSFSDLKESFMAGLDYATKTAGISHTPPVTPVAEGVYAITSTGRESHLAYLINIPRELGEVQKDLGLRERGSFVTSVKNPTQPAPPGTSLPKGPEYPQEILDDFRGLRWKPLEPKYLDYVNTQFLLIGKSFDHATEEWPRDERENNETPQEEMEKLEGEDEIRVEHLKGDDAVFTDLGITAKEFPKVPTTW</sequence>
<feature type="region of interest" description="Disordered" evidence="1">
    <location>
        <begin position="400"/>
        <end position="425"/>
    </location>
</feature>
<feature type="compositionally biased region" description="Polar residues" evidence="1">
    <location>
        <begin position="87"/>
        <end position="97"/>
    </location>
</feature>
<gene>
    <name evidence="2" type="ORF">Z518_09898</name>
</gene>
<dbReference type="VEuPathDB" id="FungiDB:Z518_09898"/>
<reference evidence="2 3" key="1">
    <citation type="submission" date="2015-01" db="EMBL/GenBank/DDBJ databases">
        <title>The Genome Sequence of Rhinocladiella mackenzie CBS 650.93.</title>
        <authorList>
            <consortium name="The Broad Institute Genomics Platform"/>
            <person name="Cuomo C."/>
            <person name="de Hoog S."/>
            <person name="Gorbushina A."/>
            <person name="Stielow B."/>
            <person name="Teixiera M."/>
            <person name="Abouelleil A."/>
            <person name="Chapman S.B."/>
            <person name="Priest M."/>
            <person name="Young S.K."/>
            <person name="Wortman J."/>
            <person name="Nusbaum C."/>
            <person name="Birren B."/>
        </authorList>
    </citation>
    <scope>NUCLEOTIDE SEQUENCE [LARGE SCALE GENOMIC DNA]</scope>
    <source>
        <strain evidence="2 3">CBS 650.93</strain>
    </source>
</reference>
<dbReference type="PANTHER" id="PTHR34776:SF1">
    <property type="entry name" value="F17F16.3 PROTEIN"/>
    <property type="match status" value="1"/>
</dbReference>
<protein>
    <recommendedName>
        <fullName evidence="4">BTB domain transcription factor</fullName>
    </recommendedName>
</protein>
<feature type="region of interest" description="Disordered" evidence="1">
    <location>
        <begin position="340"/>
        <end position="360"/>
    </location>
</feature>
<name>A0A0D2GR83_9EURO</name>
<dbReference type="PANTHER" id="PTHR34776">
    <property type="entry name" value="F17F16.3 PROTEIN"/>
    <property type="match status" value="1"/>
</dbReference>
<keyword evidence="3" id="KW-1185">Reference proteome</keyword>
<feature type="compositionally biased region" description="Basic and acidic residues" evidence="1">
    <location>
        <begin position="98"/>
        <end position="112"/>
    </location>
</feature>
<proteinExistence type="predicted"/>
<evidence type="ECO:0000313" key="2">
    <source>
        <dbReference type="EMBL" id="KIX00833.1"/>
    </source>
</evidence>
<dbReference type="GeneID" id="25297969"/>
<feature type="compositionally biased region" description="Basic and acidic residues" evidence="1">
    <location>
        <begin position="121"/>
        <end position="144"/>
    </location>
</feature>
<dbReference type="HOGENOM" id="CLU_024063_1_1_1"/>
<feature type="compositionally biased region" description="Polar residues" evidence="1">
    <location>
        <begin position="148"/>
        <end position="158"/>
    </location>
</feature>
<dbReference type="OrthoDB" id="1028014at2759"/>
<evidence type="ECO:0008006" key="4">
    <source>
        <dbReference type="Google" id="ProtNLM"/>
    </source>
</evidence>
<dbReference type="RefSeq" id="XP_013267969.1">
    <property type="nucleotide sequence ID" value="XM_013412515.1"/>
</dbReference>
<feature type="compositionally biased region" description="Basic and acidic residues" evidence="1">
    <location>
        <begin position="66"/>
        <end position="83"/>
    </location>
</feature>
<dbReference type="EMBL" id="KN847482">
    <property type="protein sequence ID" value="KIX00833.1"/>
    <property type="molecule type" value="Genomic_DNA"/>
</dbReference>
<dbReference type="Proteomes" id="UP000053617">
    <property type="component" value="Unassembled WGS sequence"/>
</dbReference>
<accession>A0A0D2GR83</accession>
<organism evidence="2 3">
    <name type="scientific">Rhinocladiella mackenziei CBS 650.93</name>
    <dbReference type="NCBI Taxonomy" id="1442369"/>
    <lineage>
        <taxon>Eukaryota</taxon>
        <taxon>Fungi</taxon>
        <taxon>Dikarya</taxon>
        <taxon>Ascomycota</taxon>
        <taxon>Pezizomycotina</taxon>
        <taxon>Eurotiomycetes</taxon>
        <taxon>Chaetothyriomycetidae</taxon>
        <taxon>Chaetothyriales</taxon>
        <taxon>Herpotrichiellaceae</taxon>
        <taxon>Rhinocladiella</taxon>
    </lineage>
</organism>
<evidence type="ECO:0000313" key="3">
    <source>
        <dbReference type="Proteomes" id="UP000053617"/>
    </source>
</evidence>
<evidence type="ECO:0000256" key="1">
    <source>
        <dbReference type="SAM" id="MobiDB-lite"/>
    </source>
</evidence>